<evidence type="ECO:0000259" key="1">
    <source>
        <dbReference type="Pfam" id="PF01636"/>
    </source>
</evidence>
<comment type="caution">
    <text evidence="2">The sequence shown here is derived from an EMBL/GenBank/DDBJ whole genome shotgun (WGS) entry which is preliminary data.</text>
</comment>
<dbReference type="Proteomes" id="UP000823914">
    <property type="component" value="Unassembled WGS sequence"/>
</dbReference>
<evidence type="ECO:0000313" key="3">
    <source>
        <dbReference type="Proteomes" id="UP000823914"/>
    </source>
</evidence>
<protein>
    <submittedName>
        <fullName evidence="2">Aminoglycoside phosphotransferase family protein</fullName>
    </submittedName>
</protein>
<dbReference type="EMBL" id="JAHLFV010000222">
    <property type="protein sequence ID" value="MBU3850822.1"/>
    <property type="molecule type" value="Genomic_DNA"/>
</dbReference>
<dbReference type="InterPro" id="IPR050249">
    <property type="entry name" value="Pseudomonas-type_ThrB"/>
</dbReference>
<dbReference type="InterPro" id="IPR011009">
    <property type="entry name" value="Kinase-like_dom_sf"/>
</dbReference>
<organism evidence="2 3">
    <name type="scientific">Candidatus Treponema excrementipullorum</name>
    <dbReference type="NCBI Taxonomy" id="2838768"/>
    <lineage>
        <taxon>Bacteria</taxon>
        <taxon>Pseudomonadati</taxon>
        <taxon>Spirochaetota</taxon>
        <taxon>Spirochaetia</taxon>
        <taxon>Spirochaetales</taxon>
        <taxon>Treponemataceae</taxon>
        <taxon>Treponema</taxon>
    </lineage>
</organism>
<dbReference type="PANTHER" id="PTHR21064">
    <property type="entry name" value="AMINOGLYCOSIDE PHOSPHOTRANSFERASE DOMAIN-CONTAINING PROTEIN-RELATED"/>
    <property type="match status" value="1"/>
</dbReference>
<reference evidence="2" key="1">
    <citation type="journal article" date="2021" name="PeerJ">
        <title>Extensive microbial diversity within the chicken gut microbiome revealed by metagenomics and culture.</title>
        <authorList>
            <person name="Gilroy R."/>
            <person name="Ravi A."/>
            <person name="Getino M."/>
            <person name="Pursley I."/>
            <person name="Horton D.L."/>
            <person name="Alikhan N.F."/>
            <person name="Baker D."/>
            <person name="Gharbi K."/>
            <person name="Hall N."/>
            <person name="Watson M."/>
            <person name="Adriaenssens E.M."/>
            <person name="Foster-Nyarko E."/>
            <person name="Jarju S."/>
            <person name="Secka A."/>
            <person name="Antonio M."/>
            <person name="Oren A."/>
            <person name="Chaudhuri R.R."/>
            <person name="La Ragione R."/>
            <person name="Hildebrand F."/>
            <person name="Pallen M.J."/>
        </authorList>
    </citation>
    <scope>NUCLEOTIDE SEQUENCE</scope>
    <source>
        <strain evidence="2">Gambia15-2214</strain>
    </source>
</reference>
<dbReference type="AlphaFoldDB" id="A0A9E2L3C6"/>
<accession>A0A9E2L3C6</accession>
<dbReference type="InterPro" id="IPR002575">
    <property type="entry name" value="Aminoglycoside_PTrfase"/>
</dbReference>
<gene>
    <name evidence="2" type="ORF">IAA16_09675</name>
</gene>
<feature type="domain" description="Aminoglycoside phosphotransferase" evidence="1">
    <location>
        <begin position="94"/>
        <end position="265"/>
    </location>
</feature>
<dbReference type="PANTHER" id="PTHR21064:SF5">
    <property type="entry name" value="SLR1880 PROTEIN"/>
    <property type="match status" value="1"/>
</dbReference>
<reference evidence="2" key="2">
    <citation type="submission" date="2021-04" db="EMBL/GenBank/DDBJ databases">
        <authorList>
            <person name="Gilroy R."/>
        </authorList>
    </citation>
    <scope>NUCLEOTIDE SEQUENCE</scope>
    <source>
        <strain evidence="2">Gambia15-2214</strain>
    </source>
</reference>
<sequence>MDTTVHNEILEVIPHFAIYGDFVSCKPMGNGHINSTYCSVFNQAGTQVRYTHQRINKNVFKNPPQVMDNIKSVTEFLRKYFKNAGLDDISRRTLTVVPCWDGKLYYQDAAGEYWRTYLLVENVKTYEVLENEDLARQLGQIIGAFQNQLATYDGPRLADTIPRFHDMGMRYEQLEEALSKDVKNRAAGIKDELDFLFANKERGMVLVEGLKSKKLKEGITHNDTKINNILFDEKTSSPLCVIDLDTVMPGTVLFDTGDLIRTATNTAEEDEKDTSKVQFNFPLFKALIGGYYSEAKGFLSDYEKSLLAESGRNITQIMAVRMITDYLNGDVYYHIDYPEHNIVRARTQIALIKSMDEQWDKVKAFIDGLGK</sequence>
<dbReference type="SUPFAM" id="SSF56112">
    <property type="entry name" value="Protein kinase-like (PK-like)"/>
    <property type="match status" value="1"/>
</dbReference>
<dbReference type="Gene3D" id="3.90.1200.10">
    <property type="match status" value="1"/>
</dbReference>
<name>A0A9E2L3C6_9SPIR</name>
<evidence type="ECO:0000313" key="2">
    <source>
        <dbReference type="EMBL" id="MBU3850822.1"/>
    </source>
</evidence>
<dbReference type="Pfam" id="PF01636">
    <property type="entry name" value="APH"/>
    <property type="match status" value="1"/>
</dbReference>
<proteinExistence type="predicted"/>